<dbReference type="OrthoDB" id="8724619at2"/>
<proteinExistence type="predicted"/>
<name>A0A4R3Y3P9_9PROT</name>
<gene>
    <name evidence="3" type="ORF">EDC63_10939</name>
</gene>
<dbReference type="Pfam" id="PF03413">
    <property type="entry name" value="PepSY"/>
    <property type="match status" value="1"/>
</dbReference>
<dbReference type="RefSeq" id="WP_124946768.1">
    <property type="nucleotide sequence ID" value="NZ_BHVT01000039.1"/>
</dbReference>
<feature type="signal peptide" evidence="1">
    <location>
        <begin position="1"/>
        <end position="23"/>
    </location>
</feature>
<dbReference type="Gene3D" id="3.10.450.40">
    <property type="match status" value="1"/>
</dbReference>
<evidence type="ECO:0000256" key="1">
    <source>
        <dbReference type="SAM" id="SignalP"/>
    </source>
</evidence>
<protein>
    <submittedName>
        <fullName evidence="3">Peptidase YpeB-like protein</fullName>
    </submittedName>
</protein>
<evidence type="ECO:0000313" key="4">
    <source>
        <dbReference type="Proteomes" id="UP000295367"/>
    </source>
</evidence>
<evidence type="ECO:0000313" key="3">
    <source>
        <dbReference type="EMBL" id="TCV85368.1"/>
    </source>
</evidence>
<keyword evidence="1" id="KW-0732">Signal</keyword>
<keyword evidence="4" id="KW-1185">Reference proteome</keyword>
<feature type="chain" id="PRO_5020798160" evidence="1">
    <location>
        <begin position="24"/>
        <end position="110"/>
    </location>
</feature>
<dbReference type="Proteomes" id="UP000295367">
    <property type="component" value="Unassembled WGS sequence"/>
</dbReference>
<evidence type="ECO:0000259" key="2">
    <source>
        <dbReference type="Pfam" id="PF03413"/>
    </source>
</evidence>
<dbReference type="InterPro" id="IPR025711">
    <property type="entry name" value="PepSY"/>
</dbReference>
<dbReference type="AlphaFoldDB" id="A0A4R3Y3P9"/>
<sequence length="110" mass="11696">MKHIVKLVVLSVLSAAAIGTAFAAKSLENDALAVTAAKVSITQAIAAAEQHVGGKASRAEYERAKGQYVFDIEVVKDKNVMDVEVDPTSGKVIAAVEDKNDHDDHHDRAD</sequence>
<dbReference type="EMBL" id="SMCO01000009">
    <property type="protein sequence ID" value="TCV85368.1"/>
    <property type="molecule type" value="Genomic_DNA"/>
</dbReference>
<accession>A0A4R3Y3P9</accession>
<comment type="caution">
    <text evidence="3">The sequence shown here is derived from an EMBL/GenBank/DDBJ whole genome shotgun (WGS) entry which is preliminary data.</text>
</comment>
<feature type="domain" description="PepSY" evidence="2">
    <location>
        <begin position="38"/>
        <end position="94"/>
    </location>
</feature>
<organism evidence="3 4">
    <name type="scientific">Sulfurirhabdus autotrophica</name>
    <dbReference type="NCBI Taxonomy" id="1706046"/>
    <lineage>
        <taxon>Bacteria</taxon>
        <taxon>Pseudomonadati</taxon>
        <taxon>Pseudomonadota</taxon>
        <taxon>Betaproteobacteria</taxon>
        <taxon>Nitrosomonadales</taxon>
        <taxon>Sulfuricellaceae</taxon>
        <taxon>Sulfurirhabdus</taxon>
    </lineage>
</organism>
<reference evidence="3 4" key="1">
    <citation type="submission" date="2019-03" db="EMBL/GenBank/DDBJ databases">
        <title>Genomic Encyclopedia of Type Strains, Phase IV (KMG-IV): sequencing the most valuable type-strain genomes for metagenomic binning, comparative biology and taxonomic classification.</title>
        <authorList>
            <person name="Goeker M."/>
        </authorList>
    </citation>
    <scope>NUCLEOTIDE SEQUENCE [LARGE SCALE GENOMIC DNA]</scope>
    <source>
        <strain evidence="3 4">DSM 100309</strain>
    </source>
</reference>